<sequence>MPRNCPNILSSGVCTDAQCLLEHNIHTCDACNYVALNIREYNAHISGKKHKRAVTRGIPQPFYCPACQCNVNSLDWGQHSKGRRHRELAQNSNIEPTAVFPAETHTFCGICQISISSHLWDRHLHSASHIRFQRYAVFRAAQEDSEKDKNGVTIDGNPDFEILEPTVGASGATISLKISCTVPLAKIVLVSVKLSADLGSQHNRRVASPFSVSIQGFRTKVSNIPIVVNLKFSQEFIGRYQDRVEFHFMDQQLNKAFIISRMAHAIVGDRNAHEELKARAPYVPRVRNKNREPETKIVEGEAPPSLNAIPYATRLPKAQIPNHLLSTLNVSSRSSQENVESIKNGFLPRIFSSESYGRHFKNLVWVEEHQMEQDLERYDMENSILKRHNHYYYLAVPGLAEKRPSVLIGDRILVRRQNDQAGHWYAGHVHVVGMIEVGLVFHESFRGWTASQKYHIRFKLNRIPLQRQHQALDTVFTENRILFPDSSHLPMVPMPRPPPRIVNKLISTNPAQLQAIASVVAAAPGSLPFIIFGPPGTGKTITIVEAILQLVQKNPNIRILASAPSNSAADLIALRLSQVLNNDQLFRMYAPSRLKGQVPDPLEPFSYYRDNGLSRSCFSVPPMGTMKRYRVIVSTLISASIVFGIGMPRGHFSHIFIDEAGQATEPEAFVSIKTMADPSTNVVLSGDPKQLGPIIRSGIATKLGLELSYIERLISRPAYNLRTGHGKSIVKLVKNFRSHEAILRFPNEKFYGNDLEPCADPKTINAYLNSEYLPNKKFPIVFHCVSGKDDREASSPSFFNIDEVTQVKIYVEKLKRDRKFRTTDHDIGVIAPYHAQCLKIRTALRGVADEVKVGSVEEFQGQERKVIIISTVRSSKEFVSYDIRHTLGFVASPRRFNVSVTRAQALLIVIGDPNVLGLDPLWRSFLNYIYLNGGWKGPDIPWDPSEPVEEAGGYDHVARNVALADMNDFTRRMEELTMEGAGDDDVDAGVDRPWRDVE</sequence>
<dbReference type="InterPro" id="IPR026122">
    <property type="entry name" value="MOV-10/SDE3_DEXXQ/H-box"/>
</dbReference>
<organism evidence="14 15">
    <name type="scientific">Agaricus bisporus var. burnettii</name>
    <dbReference type="NCBI Taxonomy" id="192524"/>
    <lineage>
        <taxon>Eukaryota</taxon>
        <taxon>Fungi</taxon>
        <taxon>Dikarya</taxon>
        <taxon>Basidiomycota</taxon>
        <taxon>Agaricomycotina</taxon>
        <taxon>Agaricomycetes</taxon>
        <taxon>Agaricomycetidae</taxon>
        <taxon>Agaricales</taxon>
        <taxon>Agaricineae</taxon>
        <taxon>Agaricaceae</taxon>
        <taxon>Agaricus</taxon>
    </lineage>
</organism>
<comment type="similarity">
    <text evidence="2">Belongs to the DNA2/NAM7 helicase family. SDE3 subfamily.</text>
</comment>
<dbReference type="InterPro" id="IPR041679">
    <property type="entry name" value="DNA2/NAM7-like_C"/>
</dbReference>
<dbReference type="Pfam" id="PF13086">
    <property type="entry name" value="AAA_11"/>
    <property type="match status" value="2"/>
</dbReference>
<keyword evidence="9" id="KW-0694">RNA-binding</keyword>
<evidence type="ECO:0000256" key="4">
    <source>
        <dbReference type="ARBA" id="ARBA00022490"/>
    </source>
</evidence>
<dbReference type="GO" id="GO:0031047">
    <property type="term" value="P:regulatory ncRNA-mediated gene silencing"/>
    <property type="evidence" value="ECO:0007669"/>
    <property type="project" value="UniProtKB-KW"/>
</dbReference>
<dbReference type="PANTHER" id="PTHR45418">
    <property type="entry name" value="CANCER/TESTIS ANTIGEN 55"/>
    <property type="match status" value="1"/>
</dbReference>
<dbReference type="GO" id="GO:0016787">
    <property type="term" value="F:hydrolase activity"/>
    <property type="evidence" value="ECO:0007669"/>
    <property type="project" value="UniProtKB-KW"/>
</dbReference>
<name>A0A8H7C2Z6_AGABI</name>
<dbReference type="InterPro" id="IPR047187">
    <property type="entry name" value="SF1_C_Upf1"/>
</dbReference>
<dbReference type="EC" id="3.6.4.13" evidence="3"/>
<dbReference type="FunFam" id="3.40.50.300:FF:000608">
    <property type="entry name" value="Mov10 RISC complex RNA helicase"/>
    <property type="match status" value="1"/>
</dbReference>
<evidence type="ECO:0000256" key="8">
    <source>
        <dbReference type="ARBA" id="ARBA00022840"/>
    </source>
</evidence>
<dbReference type="InterPro" id="IPR027417">
    <property type="entry name" value="P-loop_NTPase"/>
</dbReference>
<evidence type="ECO:0000256" key="12">
    <source>
        <dbReference type="SAM" id="MobiDB-lite"/>
    </source>
</evidence>
<dbReference type="Proteomes" id="UP000629468">
    <property type="component" value="Unassembled WGS sequence"/>
</dbReference>
<dbReference type="Pfam" id="PF13087">
    <property type="entry name" value="AAA_12"/>
    <property type="match status" value="1"/>
</dbReference>
<dbReference type="AlphaFoldDB" id="A0A8H7C2Z6"/>
<dbReference type="CDD" id="cd18808">
    <property type="entry name" value="SF1_C_Upf1"/>
    <property type="match status" value="1"/>
</dbReference>
<dbReference type="SUPFAM" id="SSF52540">
    <property type="entry name" value="P-loop containing nucleoside triphosphate hydrolases"/>
    <property type="match status" value="1"/>
</dbReference>
<dbReference type="GO" id="GO:0003723">
    <property type="term" value="F:RNA binding"/>
    <property type="evidence" value="ECO:0007669"/>
    <property type="project" value="UniProtKB-KW"/>
</dbReference>
<keyword evidence="4" id="KW-0963">Cytoplasm</keyword>
<evidence type="ECO:0000256" key="10">
    <source>
        <dbReference type="ARBA" id="ARBA00023158"/>
    </source>
</evidence>
<comment type="catalytic activity">
    <reaction evidence="11">
        <text>ATP + H2O = ADP + phosphate + H(+)</text>
        <dbReference type="Rhea" id="RHEA:13065"/>
        <dbReference type="ChEBI" id="CHEBI:15377"/>
        <dbReference type="ChEBI" id="CHEBI:15378"/>
        <dbReference type="ChEBI" id="CHEBI:30616"/>
        <dbReference type="ChEBI" id="CHEBI:43474"/>
        <dbReference type="ChEBI" id="CHEBI:456216"/>
        <dbReference type="EC" id="3.6.4.13"/>
    </reaction>
</comment>
<evidence type="ECO:0000256" key="7">
    <source>
        <dbReference type="ARBA" id="ARBA00022806"/>
    </source>
</evidence>
<evidence type="ECO:0000313" key="14">
    <source>
        <dbReference type="EMBL" id="KAF7761401.1"/>
    </source>
</evidence>
<evidence type="ECO:0000256" key="3">
    <source>
        <dbReference type="ARBA" id="ARBA00012552"/>
    </source>
</evidence>
<keyword evidence="7" id="KW-0347">Helicase</keyword>
<dbReference type="CDD" id="cd18038">
    <property type="entry name" value="DEXXQc_Helz-like"/>
    <property type="match status" value="1"/>
</dbReference>
<dbReference type="PANTHER" id="PTHR45418:SF1">
    <property type="entry name" value="CANCER_TESTIS ANTIGEN 55"/>
    <property type="match status" value="1"/>
</dbReference>
<reference evidence="14 15" key="1">
    <citation type="journal article" name="Sci. Rep.">
        <title>Telomere-to-telomere assembled and centromere annotated genomes of the two main subspecies of the button mushroom Agaricus bisporus reveal especially polymorphic chromosome ends.</title>
        <authorList>
            <person name="Sonnenberg A.S.M."/>
            <person name="Sedaghat-Telgerd N."/>
            <person name="Lavrijssen B."/>
            <person name="Ohm R.A."/>
            <person name="Hendrickx P.M."/>
            <person name="Scholtmeijer K."/>
            <person name="Baars J.J.P."/>
            <person name="van Peer A."/>
        </authorList>
    </citation>
    <scope>NUCLEOTIDE SEQUENCE [LARGE SCALE GENOMIC DNA]</scope>
    <source>
        <strain evidence="14 15">H119_p4</strain>
    </source>
</reference>
<feature type="domain" description="U1-type" evidence="13">
    <location>
        <begin position="59"/>
        <end position="92"/>
    </location>
</feature>
<evidence type="ECO:0000256" key="1">
    <source>
        <dbReference type="ARBA" id="ARBA00004331"/>
    </source>
</evidence>
<dbReference type="InterPro" id="IPR003604">
    <property type="entry name" value="Matrin/U1-like-C_Znf_C2H2"/>
</dbReference>
<dbReference type="GO" id="GO:0032574">
    <property type="term" value="F:5'-3' RNA helicase activity"/>
    <property type="evidence" value="ECO:0007669"/>
    <property type="project" value="InterPro"/>
</dbReference>
<evidence type="ECO:0000256" key="6">
    <source>
        <dbReference type="ARBA" id="ARBA00022801"/>
    </source>
</evidence>
<dbReference type="SMART" id="SM00451">
    <property type="entry name" value="ZnF_U1"/>
    <property type="match status" value="2"/>
</dbReference>
<evidence type="ECO:0000256" key="5">
    <source>
        <dbReference type="ARBA" id="ARBA00022741"/>
    </source>
</evidence>
<evidence type="ECO:0000256" key="2">
    <source>
        <dbReference type="ARBA" id="ARBA00005601"/>
    </source>
</evidence>
<feature type="compositionally biased region" description="Basic and acidic residues" evidence="12">
    <location>
        <begin position="989"/>
        <end position="998"/>
    </location>
</feature>
<dbReference type="Pfam" id="PF21634">
    <property type="entry name" value="MOV-10_beta-barrel"/>
    <property type="match status" value="1"/>
</dbReference>
<evidence type="ECO:0000256" key="9">
    <source>
        <dbReference type="ARBA" id="ARBA00022884"/>
    </source>
</evidence>
<keyword evidence="10" id="KW-0943">RNA-mediated gene silencing</keyword>
<feature type="domain" description="U1-type" evidence="13">
    <location>
        <begin position="23"/>
        <end position="57"/>
    </location>
</feature>
<dbReference type="GO" id="GO:0008270">
    <property type="term" value="F:zinc ion binding"/>
    <property type="evidence" value="ECO:0007669"/>
    <property type="project" value="InterPro"/>
</dbReference>
<proteinExistence type="inferred from homology"/>
<evidence type="ECO:0000259" key="13">
    <source>
        <dbReference type="SMART" id="SM00451"/>
    </source>
</evidence>
<keyword evidence="8" id="KW-0067">ATP-binding</keyword>
<dbReference type="InterPro" id="IPR049080">
    <property type="entry name" value="MOV-10-like_beta-barrel"/>
</dbReference>
<dbReference type="Gene3D" id="3.40.50.300">
    <property type="entry name" value="P-loop containing nucleotide triphosphate hydrolases"/>
    <property type="match status" value="2"/>
</dbReference>
<dbReference type="GO" id="GO:0005524">
    <property type="term" value="F:ATP binding"/>
    <property type="evidence" value="ECO:0007669"/>
    <property type="project" value="UniProtKB-KW"/>
</dbReference>
<evidence type="ECO:0000313" key="15">
    <source>
        <dbReference type="Proteomes" id="UP000629468"/>
    </source>
</evidence>
<protein>
    <recommendedName>
        <fullName evidence="3">RNA helicase</fullName>
        <ecNumber evidence="3">3.6.4.13</ecNumber>
    </recommendedName>
</protein>
<dbReference type="EMBL" id="JABXXO010000013">
    <property type="protein sequence ID" value="KAF7761401.1"/>
    <property type="molecule type" value="Genomic_DNA"/>
</dbReference>
<dbReference type="InterPro" id="IPR041677">
    <property type="entry name" value="DNA2/NAM7_AAA_11"/>
</dbReference>
<comment type="subcellular location">
    <subcellularLocation>
        <location evidence="1">Cytoplasm</location>
        <location evidence="1">Cytoplasmic ribonucleoprotein granule</location>
    </subcellularLocation>
</comment>
<keyword evidence="5" id="KW-0547">Nucleotide-binding</keyword>
<dbReference type="GO" id="GO:0036464">
    <property type="term" value="C:cytoplasmic ribonucleoprotein granule"/>
    <property type="evidence" value="ECO:0007669"/>
    <property type="project" value="UniProtKB-SubCell"/>
</dbReference>
<comment type="caution">
    <text evidence="14">The sequence shown here is derived from an EMBL/GenBank/DDBJ whole genome shotgun (WGS) entry which is preliminary data.</text>
</comment>
<feature type="region of interest" description="Disordered" evidence="12">
    <location>
        <begin position="976"/>
        <end position="998"/>
    </location>
</feature>
<gene>
    <name evidence="14" type="ORF">Agabi119p4_9393</name>
</gene>
<keyword evidence="6" id="KW-0378">Hydrolase</keyword>
<accession>A0A8H7C2Z6</accession>
<evidence type="ECO:0000256" key="11">
    <source>
        <dbReference type="ARBA" id="ARBA00047984"/>
    </source>
</evidence>